<keyword evidence="6 14" id="KW-0460">Magnesium</keyword>
<evidence type="ECO:0000313" key="18">
    <source>
        <dbReference type="EMBL" id="JAI95582.1"/>
    </source>
</evidence>
<feature type="binding site" evidence="14">
    <location>
        <position position="458"/>
    </location>
    <ligand>
        <name>Mg(2+)</name>
        <dbReference type="ChEBI" id="CHEBI:18420"/>
    </ligand>
</feature>
<dbReference type="CDD" id="cd02601">
    <property type="entry name" value="HAD_Eya"/>
    <property type="match status" value="1"/>
</dbReference>
<keyword evidence="11" id="KW-0539">Nucleus</keyword>
<evidence type="ECO:0000256" key="5">
    <source>
        <dbReference type="ARBA" id="ARBA00022801"/>
    </source>
</evidence>
<dbReference type="EMBL" id="GDIP01227819">
    <property type="protein sequence ID" value="JAI95582.1"/>
    <property type="molecule type" value="Transcribed_RNA"/>
</dbReference>
<keyword evidence="7 15" id="KW-0904">Protein phosphatase</keyword>
<feature type="compositionally biased region" description="Polar residues" evidence="16">
    <location>
        <begin position="10"/>
        <end position="20"/>
    </location>
</feature>
<feature type="binding site" evidence="14">
    <location>
        <position position="460"/>
    </location>
    <ligand>
        <name>Mg(2+)</name>
        <dbReference type="ChEBI" id="CHEBI:18420"/>
    </ligand>
</feature>
<keyword evidence="10" id="KW-0804">Transcription</keyword>
<comment type="cofactor">
    <cofactor evidence="14 15">
        <name>Mg(2+)</name>
        <dbReference type="ChEBI" id="CHEBI:18420"/>
    </cofactor>
    <text evidence="14 15">Binds 1 Mg(2+) ion per subunit.</text>
</comment>
<evidence type="ECO:0000256" key="8">
    <source>
        <dbReference type="ARBA" id="ARBA00023015"/>
    </source>
</evidence>
<evidence type="ECO:0000256" key="2">
    <source>
        <dbReference type="ARBA" id="ARBA00010501"/>
    </source>
</evidence>
<keyword evidence="17" id="KW-1133">Transmembrane helix</keyword>
<keyword evidence="8 15" id="KW-0805">Transcription regulation</keyword>
<dbReference type="GO" id="GO:0045739">
    <property type="term" value="P:positive regulation of DNA repair"/>
    <property type="evidence" value="ECO:0007669"/>
    <property type="project" value="TreeGrafter"/>
</dbReference>
<accession>A0A0P6AF25</accession>
<dbReference type="SFLD" id="SFLDS00003">
    <property type="entry name" value="Haloacid_Dehalogenase"/>
    <property type="match status" value="1"/>
</dbReference>
<dbReference type="InterPro" id="IPR028472">
    <property type="entry name" value="EYA"/>
</dbReference>
<keyword evidence="17" id="KW-0812">Transmembrane</keyword>
<protein>
    <recommendedName>
        <fullName evidence="15">Eyes absent homolog</fullName>
        <ecNumber evidence="15">3.1.3.48</ecNumber>
    </recommendedName>
</protein>
<dbReference type="OrthoDB" id="167668at2759"/>
<evidence type="ECO:0000256" key="15">
    <source>
        <dbReference type="RuleBase" id="RU362036"/>
    </source>
</evidence>
<evidence type="ECO:0000256" key="1">
    <source>
        <dbReference type="ARBA" id="ARBA00004123"/>
    </source>
</evidence>
<evidence type="ECO:0000256" key="13">
    <source>
        <dbReference type="PIRSR" id="PIRSR628472-1"/>
    </source>
</evidence>
<dbReference type="PANTHER" id="PTHR10190">
    <property type="entry name" value="EYES ABSENT"/>
    <property type="match status" value="1"/>
</dbReference>
<dbReference type="GO" id="GO:0005634">
    <property type="term" value="C:nucleus"/>
    <property type="evidence" value="ECO:0007669"/>
    <property type="project" value="UniProtKB-SubCell"/>
</dbReference>
<dbReference type="Gene3D" id="3.40.50.12350">
    <property type="match status" value="1"/>
</dbReference>
<sequence length="790" mass="84582">MMTLMPYLESGSTIPSSTANRLDLDDDQLVESHRQVKRPRTDNDTDALSAARLGESGHVSSPASQSESTCGSPGEQGGGSGGGGHNGHPPEGQPAIQQQQGGLVGTVPSSGSLVSRTMTSSTPTYSSSPASWTLPTPSDNSLVKSELLGGTSENHLGSSDSPFVSDALAAVTGDYQSAYAASYYSSAMQAYNSQSTSAYMPSSGFYNGASSQTPYGVLAPSTYTTMGVPSTRGLGQQCKNGQSLAQTPPYLSSYGSAFGGVTASSSPSGPPAYASAYGSAYNSATAAQSFTNSQQVPTGLDYGAYTPYGQASSYASYYGQSYAPYGNGSVTGTTSLPSLSPSALPNLGVPNSTNGVTNSNNVSASTANFTSAGSYQQLPHASLTSASSSLSESPTYPVVETSSPPLTIKSDSTPTNTSRRSKETSAEGGSRSARNRNRRAPNPSPDPESNLDRVFIWDLDETIIIFHSLMTGSYASRFGKDVPGSIQLGVGMEELIFNLSDTHFFFNDLEECDQVHIDDVSSDDNGQDLSNYNFRTDGFHAAATNASLCLATGVRGGVDWMRKLAFRYRAIKEIYNRYRNSVGGLLSPAKREQWIQLRMEIESLTDNWLTLVTKCLELINSRPNCVNVLVTTTQLVPALAKVALYGLGGVFAIENIYSATKIGKESCFERIVSRFGRKCTYVVVGDGRDEESAAKQVSPIISASLFIYFHPFFFLFFFSLFGAIPLILYAFLLPTDNDINLSPARIAVRSRKSSKCVTRWSLQRNHHQQGKRIEENNIKKYLKKRRGIGR</sequence>
<feature type="compositionally biased region" description="Basic and acidic residues" evidence="16">
    <location>
        <begin position="30"/>
        <end position="43"/>
    </location>
</feature>
<dbReference type="SFLD" id="SFLDG01129">
    <property type="entry name" value="C1.5:_HAD__Beta-PGM__Phosphata"/>
    <property type="match status" value="1"/>
</dbReference>
<feature type="compositionally biased region" description="Polar residues" evidence="16">
    <location>
        <begin position="400"/>
        <end position="418"/>
    </location>
</feature>
<dbReference type="EC" id="3.1.3.48" evidence="15"/>
<dbReference type="PANTHER" id="PTHR10190:SF16">
    <property type="entry name" value="DEVELOPMENTAL PROTEIN EYES ABSENT"/>
    <property type="match status" value="1"/>
</dbReference>
<dbReference type="AlphaFoldDB" id="A0A0P6AF25"/>
<feature type="region of interest" description="Disordered" evidence="16">
    <location>
        <begin position="385"/>
        <end position="451"/>
    </location>
</feature>
<evidence type="ECO:0000256" key="12">
    <source>
        <dbReference type="ARBA" id="ARBA00051722"/>
    </source>
</evidence>
<evidence type="ECO:0000256" key="16">
    <source>
        <dbReference type="SAM" id="MobiDB-lite"/>
    </source>
</evidence>
<evidence type="ECO:0000256" key="14">
    <source>
        <dbReference type="PIRSR" id="PIRSR628472-2"/>
    </source>
</evidence>
<feature type="binding site" evidence="14">
    <location>
        <position position="686"/>
    </location>
    <ligand>
        <name>Mg(2+)</name>
        <dbReference type="ChEBI" id="CHEBI:18420"/>
    </ligand>
</feature>
<reference evidence="18" key="2">
    <citation type="submission" date="2015-10" db="EMBL/GenBank/DDBJ databases">
        <authorList>
            <person name="Gilbert D.G."/>
        </authorList>
    </citation>
    <scope>NUCLEOTIDE SEQUENCE</scope>
</reference>
<evidence type="ECO:0000256" key="7">
    <source>
        <dbReference type="ARBA" id="ARBA00022912"/>
    </source>
</evidence>
<dbReference type="GO" id="GO:0046872">
    <property type="term" value="F:metal ion binding"/>
    <property type="evidence" value="ECO:0007669"/>
    <property type="project" value="UniProtKB-KW"/>
</dbReference>
<dbReference type="NCBIfam" id="TIGR01658">
    <property type="entry name" value="EYA-cons_domain"/>
    <property type="match status" value="1"/>
</dbReference>
<evidence type="ECO:0000256" key="11">
    <source>
        <dbReference type="ARBA" id="ARBA00023242"/>
    </source>
</evidence>
<reference evidence="18" key="1">
    <citation type="submission" date="2015-10" db="EMBL/GenBank/DDBJ databases">
        <title>Daphnia magna gene sets from two clonal populations assembled and annotated with EvidentialGene.</title>
        <authorList>
            <person name="Gilbert D."/>
            <person name="Podicheti R."/>
            <person name="Orsini L."/>
            <person name="Colbourne J."/>
            <person name="Pfrender M."/>
        </authorList>
    </citation>
    <scope>NUCLEOTIDE SEQUENCE</scope>
</reference>
<proteinExistence type="inferred from homology"/>
<keyword evidence="4 14" id="KW-0479">Metal-binding</keyword>
<organism evidence="18">
    <name type="scientific">Daphnia magna</name>
    <dbReference type="NCBI Taxonomy" id="35525"/>
    <lineage>
        <taxon>Eukaryota</taxon>
        <taxon>Metazoa</taxon>
        <taxon>Ecdysozoa</taxon>
        <taxon>Arthropoda</taxon>
        <taxon>Crustacea</taxon>
        <taxon>Branchiopoda</taxon>
        <taxon>Diplostraca</taxon>
        <taxon>Cladocera</taxon>
        <taxon>Anomopoda</taxon>
        <taxon>Daphniidae</taxon>
        <taxon>Daphnia</taxon>
    </lineage>
</organism>
<feature type="active site" description="Nucleophile" evidence="13">
    <location>
        <position position="458"/>
    </location>
</feature>
<evidence type="ECO:0000256" key="3">
    <source>
        <dbReference type="ARBA" id="ARBA00022473"/>
    </source>
</evidence>
<name>A0A0P6AF25_9CRUS</name>
<feature type="active site" description="Proton donor" evidence="13">
    <location>
        <position position="460"/>
    </location>
</feature>
<dbReference type="InterPro" id="IPR038102">
    <property type="entry name" value="EYA_dom_sf"/>
</dbReference>
<feature type="compositionally biased region" description="Polar residues" evidence="16">
    <location>
        <begin position="58"/>
        <end position="70"/>
    </location>
</feature>
<evidence type="ECO:0000256" key="6">
    <source>
        <dbReference type="ARBA" id="ARBA00022842"/>
    </source>
</evidence>
<dbReference type="InterPro" id="IPR042577">
    <property type="entry name" value="EYA_dom_metazoan"/>
</dbReference>
<keyword evidence="5 15" id="KW-0378">Hydrolase</keyword>
<keyword evidence="17" id="KW-0472">Membrane</keyword>
<feature type="compositionally biased region" description="Polar residues" evidence="16">
    <location>
        <begin position="95"/>
        <end position="114"/>
    </location>
</feature>
<feature type="transmembrane region" description="Helical" evidence="17">
    <location>
        <begin position="705"/>
        <end position="732"/>
    </location>
</feature>
<dbReference type="GO" id="GO:0030154">
    <property type="term" value="P:cell differentiation"/>
    <property type="evidence" value="ECO:0007669"/>
    <property type="project" value="TreeGrafter"/>
</dbReference>
<dbReference type="FunFam" id="3.40.50.12350:FF:000001">
    <property type="entry name" value="Eyes absent homolog"/>
    <property type="match status" value="1"/>
</dbReference>
<feature type="compositionally biased region" description="Low complexity" evidence="16">
    <location>
        <begin position="115"/>
        <end position="133"/>
    </location>
</feature>
<comment type="similarity">
    <text evidence="2 15">Belongs to the HAD-like hydrolase superfamily. EYA family.</text>
</comment>
<comment type="catalytic activity">
    <reaction evidence="12 15">
        <text>O-phospho-L-tyrosyl-[protein] + H2O = L-tyrosyl-[protein] + phosphate</text>
        <dbReference type="Rhea" id="RHEA:10684"/>
        <dbReference type="Rhea" id="RHEA-COMP:10136"/>
        <dbReference type="Rhea" id="RHEA-COMP:20101"/>
        <dbReference type="ChEBI" id="CHEBI:15377"/>
        <dbReference type="ChEBI" id="CHEBI:43474"/>
        <dbReference type="ChEBI" id="CHEBI:46858"/>
        <dbReference type="ChEBI" id="CHEBI:61978"/>
        <dbReference type="EC" id="3.1.3.48"/>
    </reaction>
</comment>
<feature type="region of interest" description="Disordered" evidence="16">
    <location>
        <begin position="1"/>
        <end position="137"/>
    </location>
</feature>
<evidence type="ECO:0000256" key="17">
    <source>
        <dbReference type="SAM" id="Phobius"/>
    </source>
</evidence>
<comment type="subcellular location">
    <subcellularLocation>
        <location evidence="1">Nucleus</location>
    </subcellularLocation>
</comment>
<keyword evidence="9" id="KW-0010">Activator</keyword>
<keyword evidence="3" id="KW-0217">Developmental protein</keyword>
<dbReference type="Pfam" id="PF00702">
    <property type="entry name" value="Hydrolase"/>
    <property type="match status" value="1"/>
</dbReference>
<dbReference type="InterPro" id="IPR006545">
    <property type="entry name" value="EYA_dom"/>
</dbReference>
<evidence type="ECO:0000256" key="10">
    <source>
        <dbReference type="ARBA" id="ARBA00023163"/>
    </source>
</evidence>
<evidence type="ECO:0000256" key="9">
    <source>
        <dbReference type="ARBA" id="ARBA00023159"/>
    </source>
</evidence>
<dbReference type="GO" id="GO:0004725">
    <property type="term" value="F:protein tyrosine phosphatase activity"/>
    <property type="evidence" value="ECO:0007669"/>
    <property type="project" value="UniProtKB-EC"/>
</dbReference>
<feature type="compositionally biased region" description="Gly residues" evidence="16">
    <location>
        <begin position="74"/>
        <end position="86"/>
    </location>
</feature>
<evidence type="ECO:0000256" key="4">
    <source>
        <dbReference type="ARBA" id="ARBA00022723"/>
    </source>
</evidence>
<dbReference type="GO" id="GO:2001240">
    <property type="term" value="P:negative regulation of extrinsic apoptotic signaling pathway in absence of ligand"/>
    <property type="evidence" value="ECO:0007669"/>
    <property type="project" value="TreeGrafter"/>
</dbReference>